<dbReference type="PANTHER" id="PTHR28074:SF1">
    <property type="entry name" value="ATP SYNTHASE SUBUNIT K, MITOCHONDRIAL"/>
    <property type="match status" value="1"/>
</dbReference>
<name>A0AAD7IS13_9AGAR</name>
<comment type="subcellular location">
    <subcellularLocation>
        <location evidence="1">Mitochondrion membrane</location>
    </subcellularLocation>
</comment>
<evidence type="ECO:0000256" key="3">
    <source>
        <dbReference type="ARBA" id="ARBA00023136"/>
    </source>
</evidence>
<dbReference type="GO" id="GO:0031966">
    <property type="term" value="C:mitochondrial membrane"/>
    <property type="evidence" value="ECO:0007669"/>
    <property type="project" value="UniProtKB-SubCell"/>
</dbReference>
<evidence type="ECO:0000313" key="4">
    <source>
        <dbReference type="EMBL" id="KAJ7749303.1"/>
    </source>
</evidence>
<dbReference type="EMBL" id="JARJLG010000086">
    <property type="protein sequence ID" value="KAJ7749303.1"/>
    <property type="molecule type" value="Genomic_DNA"/>
</dbReference>
<sequence>MTYMIFGRAVPKQYLSMATLGSIAGVFAYSRSGSAAAPKTVDEAKKSVPINAGSSEEEALMDSIRKFIADAEKEDNATAASKH</sequence>
<evidence type="ECO:0008006" key="6">
    <source>
        <dbReference type="Google" id="ProtNLM"/>
    </source>
</evidence>
<evidence type="ECO:0000256" key="1">
    <source>
        <dbReference type="ARBA" id="ARBA00004325"/>
    </source>
</evidence>
<protein>
    <recommendedName>
        <fullName evidence="6">ATP synthase subunit K</fullName>
    </recommendedName>
</protein>
<dbReference type="Proteomes" id="UP001215280">
    <property type="component" value="Unassembled WGS sequence"/>
</dbReference>
<keyword evidence="3" id="KW-0472">Membrane</keyword>
<evidence type="ECO:0000313" key="5">
    <source>
        <dbReference type="Proteomes" id="UP001215280"/>
    </source>
</evidence>
<proteinExistence type="predicted"/>
<dbReference type="PANTHER" id="PTHR28074">
    <property type="entry name" value="ATP SYNTHASE SUBUNIT K, MITOCHONDRIAL"/>
    <property type="match status" value="1"/>
</dbReference>
<gene>
    <name evidence="4" type="ORF">DFH07DRAFT_829192</name>
</gene>
<reference evidence="4" key="1">
    <citation type="submission" date="2023-03" db="EMBL/GenBank/DDBJ databases">
        <title>Massive genome expansion in bonnet fungi (Mycena s.s.) driven by repeated elements and novel gene families across ecological guilds.</title>
        <authorList>
            <consortium name="Lawrence Berkeley National Laboratory"/>
            <person name="Harder C.B."/>
            <person name="Miyauchi S."/>
            <person name="Viragh M."/>
            <person name="Kuo A."/>
            <person name="Thoen E."/>
            <person name="Andreopoulos B."/>
            <person name="Lu D."/>
            <person name="Skrede I."/>
            <person name="Drula E."/>
            <person name="Henrissat B."/>
            <person name="Morin E."/>
            <person name="Kohler A."/>
            <person name="Barry K."/>
            <person name="LaButti K."/>
            <person name="Morin E."/>
            <person name="Salamov A."/>
            <person name="Lipzen A."/>
            <person name="Mereny Z."/>
            <person name="Hegedus B."/>
            <person name="Baldrian P."/>
            <person name="Stursova M."/>
            <person name="Weitz H."/>
            <person name="Taylor A."/>
            <person name="Grigoriev I.V."/>
            <person name="Nagy L.G."/>
            <person name="Martin F."/>
            <person name="Kauserud H."/>
        </authorList>
    </citation>
    <scope>NUCLEOTIDE SEQUENCE</scope>
    <source>
        <strain evidence="4">CBHHK188m</strain>
    </source>
</reference>
<dbReference type="Pfam" id="PF11022">
    <property type="entry name" value="ATP19"/>
    <property type="match status" value="1"/>
</dbReference>
<organism evidence="4 5">
    <name type="scientific">Mycena maculata</name>
    <dbReference type="NCBI Taxonomy" id="230809"/>
    <lineage>
        <taxon>Eukaryota</taxon>
        <taxon>Fungi</taxon>
        <taxon>Dikarya</taxon>
        <taxon>Basidiomycota</taxon>
        <taxon>Agaricomycotina</taxon>
        <taxon>Agaricomycetes</taxon>
        <taxon>Agaricomycetidae</taxon>
        <taxon>Agaricales</taxon>
        <taxon>Marasmiineae</taxon>
        <taxon>Mycenaceae</taxon>
        <taxon>Mycena</taxon>
    </lineage>
</organism>
<dbReference type="GO" id="GO:0015986">
    <property type="term" value="P:proton motive force-driven ATP synthesis"/>
    <property type="evidence" value="ECO:0007669"/>
    <property type="project" value="TreeGrafter"/>
</dbReference>
<dbReference type="AlphaFoldDB" id="A0AAD7IS13"/>
<accession>A0AAD7IS13</accession>
<evidence type="ECO:0000256" key="2">
    <source>
        <dbReference type="ARBA" id="ARBA00023128"/>
    </source>
</evidence>
<keyword evidence="5" id="KW-1185">Reference proteome</keyword>
<dbReference type="InterPro" id="IPR021278">
    <property type="entry name" value="ATP19"/>
</dbReference>
<keyword evidence="2" id="KW-0496">Mitochondrion</keyword>
<comment type="caution">
    <text evidence="4">The sequence shown here is derived from an EMBL/GenBank/DDBJ whole genome shotgun (WGS) entry which is preliminary data.</text>
</comment>